<dbReference type="Proteomes" id="UP000019132">
    <property type="component" value="Unassembled WGS sequence"/>
</dbReference>
<dbReference type="HOGENOM" id="CLU_184082_0_0_1"/>
<evidence type="ECO:0000313" key="2">
    <source>
        <dbReference type="EnsemblProtists" id="PYU1_T010417"/>
    </source>
</evidence>
<dbReference type="VEuPathDB" id="FungiDB:PYU1_G010395"/>
<reference evidence="3" key="1">
    <citation type="journal article" date="2010" name="Genome Biol.">
        <title>Genome sequence of the necrotrophic plant pathogen Pythium ultimum reveals original pathogenicity mechanisms and effector repertoire.</title>
        <authorList>
            <person name="Levesque C.A."/>
            <person name="Brouwer H."/>
            <person name="Cano L."/>
            <person name="Hamilton J.P."/>
            <person name="Holt C."/>
            <person name="Huitema E."/>
            <person name="Raffaele S."/>
            <person name="Robideau G.P."/>
            <person name="Thines M."/>
            <person name="Win J."/>
            <person name="Zerillo M.M."/>
            <person name="Beakes G.W."/>
            <person name="Boore J.L."/>
            <person name="Busam D."/>
            <person name="Dumas B."/>
            <person name="Ferriera S."/>
            <person name="Fuerstenberg S.I."/>
            <person name="Gachon C.M."/>
            <person name="Gaulin E."/>
            <person name="Govers F."/>
            <person name="Grenville-Briggs L."/>
            <person name="Horner N."/>
            <person name="Hostetler J."/>
            <person name="Jiang R.H."/>
            <person name="Johnson J."/>
            <person name="Krajaejun T."/>
            <person name="Lin H."/>
            <person name="Meijer H.J."/>
            <person name="Moore B."/>
            <person name="Morris P."/>
            <person name="Phuntmart V."/>
            <person name="Puiu D."/>
            <person name="Shetty J."/>
            <person name="Stajich J.E."/>
            <person name="Tripathy S."/>
            <person name="Wawra S."/>
            <person name="van West P."/>
            <person name="Whitty B.R."/>
            <person name="Coutinho P.M."/>
            <person name="Henrissat B."/>
            <person name="Martin F."/>
            <person name="Thomas P.D."/>
            <person name="Tyler B.M."/>
            <person name="De Vries R.P."/>
            <person name="Kamoun S."/>
            <person name="Yandell M."/>
            <person name="Tisserat N."/>
            <person name="Buell C.R."/>
        </authorList>
    </citation>
    <scope>NUCLEOTIDE SEQUENCE</scope>
    <source>
        <strain evidence="3">DAOM:BR144</strain>
    </source>
</reference>
<evidence type="ECO:0000313" key="3">
    <source>
        <dbReference type="Proteomes" id="UP000019132"/>
    </source>
</evidence>
<dbReference type="AlphaFoldDB" id="K3WZL8"/>
<keyword evidence="3" id="KW-1185">Reference proteome</keyword>
<evidence type="ECO:0000256" key="1">
    <source>
        <dbReference type="SAM" id="MobiDB-lite"/>
    </source>
</evidence>
<organism evidence="2 3">
    <name type="scientific">Globisporangium ultimum (strain ATCC 200006 / CBS 805.95 / DAOM BR144)</name>
    <name type="common">Pythium ultimum</name>
    <dbReference type="NCBI Taxonomy" id="431595"/>
    <lineage>
        <taxon>Eukaryota</taxon>
        <taxon>Sar</taxon>
        <taxon>Stramenopiles</taxon>
        <taxon>Oomycota</taxon>
        <taxon>Peronosporomycetes</taxon>
        <taxon>Pythiales</taxon>
        <taxon>Pythiaceae</taxon>
        <taxon>Globisporangium</taxon>
    </lineage>
</organism>
<protein>
    <submittedName>
        <fullName evidence="2">Uncharacterized protein</fullName>
    </submittedName>
</protein>
<feature type="compositionally biased region" description="Polar residues" evidence="1">
    <location>
        <begin position="9"/>
        <end position="23"/>
    </location>
</feature>
<feature type="region of interest" description="Disordered" evidence="1">
    <location>
        <begin position="1"/>
        <end position="23"/>
    </location>
</feature>
<accession>K3WZL8</accession>
<proteinExistence type="predicted"/>
<dbReference type="eggNOG" id="ENOG502T354">
    <property type="taxonomic scope" value="Eukaryota"/>
</dbReference>
<dbReference type="EMBL" id="GL376602">
    <property type="status" value="NOT_ANNOTATED_CDS"/>
    <property type="molecule type" value="Genomic_DNA"/>
</dbReference>
<name>K3WZL8_GLOUD</name>
<dbReference type="InParanoid" id="K3WZL8"/>
<dbReference type="EnsemblProtists" id="PYU1_T010417">
    <property type="protein sequence ID" value="PYU1_T010417"/>
    <property type="gene ID" value="PYU1_G010395"/>
</dbReference>
<reference evidence="3" key="2">
    <citation type="submission" date="2010-04" db="EMBL/GenBank/DDBJ databases">
        <authorList>
            <person name="Buell R."/>
            <person name="Hamilton J."/>
            <person name="Hostetler J."/>
        </authorList>
    </citation>
    <scope>NUCLEOTIDE SEQUENCE [LARGE SCALE GENOMIC DNA]</scope>
    <source>
        <strain evidence="3">DAOM:BR144</strain>
    </source>
</reference>
<reference evidence="2" key="3">
    <citation type="submission" date="2015-02" db="UniProtKB">
        <authorList>
            <consortium name="EnsemblProtists"/>
        </authorList>
    </citation>
    <scope>IDENTIFICATION</scope>
    <source>
        <strain evidence="2">DAOM BR144</strain>
    </source>
</reference>
<sequence length="93" mass="10140">MDCMKRSDSSASTRNTAMNTNTMPKLNQMSSCFISNTVSTYSFTVMWSIDTGVLVTGWHPSCDPTFSYAPSVLFHVGNVSQSVNTSASMIARL</sequence>